<dbReference type="PANTHER" id="PTHR48051">
    <property type="match status" value="1"/>
</dbReference>
<dbReference type="SUPFAM" id="SSF47986">
    <property type="entry name" value="DEATH domain"/>
    <property type="match status" value="1"/>
</dbReference>
<dbReference type="Pfam" id="PF23598">
    <property type="entry name" value="LRR_14"/>
    <property type="match status" value="1"/>
</dbReference>
<dbReference type="SMART" id="SM00369">
    <property type="entry name" value="LRR_TYP"/>
    <property type="match status" value="15"/>
</dbReference>
<evidence type="ECO:0000313" key="10">
    <source>
        <dbReference type="EMBL" id="EEN45369.1"/>
    </source>
</evidence>
<dbReference type="PROSITE" id="PS50011">
    <property type="entry name" value="PROTEIN_KINASE_DOM"/>
    <property type="match status" value="1"/>
</dbReference>
<dbReference type="InterPro" id="IPR011009">
    <property type="entry name" value="Kinase-like_dom_sf"/>
</dbReference>
<dbReference type="GO" id="GO:0005524">
    <property type="term" value="F:ATP binding"/>
    <property type="evidence" value="ECO:0007669"/>
    <property type="project" value="InterPro"/>
</dbReference>
<accession>C3ZPZ0</accession>
<dbReference type="PROSITE" id="PS50017">
    <property type="entry name" value="DEATH_DOMAIN"/>
    <property type="match status" value="1"/>
</dbReference>
<dbReference type="InterPro" id="IPR003591">
    <property type="entry name" value="Leu-rich_rpt_typical-subtyp"/>
</dbReference>
<evidence type="ECO:0000259" key="8">
    <source>
        <dbReference type="PROSITE" id="PS50011"/>
    </source>
</evidence>
<dbReference type="Gene3D" id="1.10.510.10">
    <property type="entry name" value="Transferase(Phosphotransferase) domain 1"/>
    <property type="match status" value="2"/>
</dbReference>
<dbReference type="PROSITE" id="PS00108">
    <property type="entry name" value="PROTEIN_KINASE_ST"/>
    <property type="match status" value="1"/>
</dbReference>
<dbReference type="STRING" id="7739.C3ZPZ0"/>
<dbReference type="InterPro" id="IPR025875">
    <property type="entry name" value="Leu-rich_rpt_4"/>
</dbReference>
<dbReference type="InParanoid" id="C3ZPZ0"/>
<dbReference type="GO" id="GO:0009893">
    <property type="term" value="P:positive regulation of metabolic process"/>
    <property type="evidence" value="ECO:0007669"/>
    <property type="project" value="UniProtKB-ARBA"/>
</dbReference>
<evidence type="ECO:0000256" key="4">
    <source>
        <dbReference type="ARBA" id="ARBA00029588"/>
    </source>
</evidence>
<feature type="region of interest" description="Disordered" evidence="7">
    <location>
        <begin position="509"/>
        <end position="534"/>
    </location>
</feature>
<dbReference type="Gene3D" id="1.10.533.10">
    <property type="entry name" value="Death Domain, Fas"/>
    <property type="match status" value="1"/>
</dbReference>
<dbReference type="InterPro" id="IPR011029">
    <property type="entry name" value="DEATH-like_dom_sf"/>
</dbReference>
<dbReference type="SMART" id="SM00365">
    <property type="entry name" value="LRR_SD22"/>
    <property type="match status" value="7"/>
</dbReference>
<dbReference type="InterPro" id="IPR001245">
    <property type="entry name" value="Ser-Thr/Tyr_kinase_cat_dom"/>
</dbReference>
<dbReference type="SUPFAM" id="SSF56112">
    <property type="entry name" value="Protein kinase-like (PK-like)"/>
    <property type="match status" value="1"/>
</dbReference>
<dbReference type="Gene3D" id="3.80.10.10">
    <property type="entry name" value="Ribonuclease Inhibitor"/>
    <property type="match status" value="3"/>
</dbReference>
<dbReference type="eggNOG" id="KOG0619">
    <property type="taxonomic scope" value="Eukaryota"/>
</dbReference>
<dbReference type="Pfam" id="PF12799">
    <property type="entry name" value="LRR_4"/>
    <property type="match status" value="1"/>
</dbReference>
<dbReference type="PROSITE" id="PS51450">
    <property type="entry name" value="LRR"/>
    <property type="match status" value="2"/>
</dbReference>
<sequence length="931" mass="105236">MAAGLNLQPQTVDGRLTLDLTNQGLTSIPEEVFDITDLEALDLSNNKLTSIPEAIGRLQKLYRLEVHANMLTSLPQAIVTLQKLTHLYVYRNKLANLPPGIEKLQKLTLLSIFDNQLTKVPPGVCMLPSLEELDVSKNKLSTFPPGVEKLQKLRKLYIYDNQLTEVPSGVCSLPNLEVLGVGNNKLSTFPPGVEKLQKLRELNIYGNQLTEVPPGVCSLPNLEVLNFGNNKLSTFPPGVEKLQKLRDLYIYDNQLTEVPSGVCSLPNLEGLSVYNNKLSTFPPGVEKLQKLRELYIHNNQLTEVPSGVCSLPNLEVLSVGMNPIRRLPDDVTRLTRLKTLGVPNCQFDEFPRQMLQLKTLQKLYAGGCKFDMVPDEVGNLQHLWFLAVENNLLRTLPSTMSHLHNLRVIQLWNNKFDTVPEVLCELPAMEKLVIRNNNITRLPTVLHRADKLRDLDISGNPLTYPPQDVCKQGTGAIMAFLKQEAEKASRQPDIMEPAAETELERKLRERREKSVRMEQQVSQQKDQTAERMDKSKDKDLNLAFSRLALKVKQSVEWKHIARQLGFNNQEVKDVETDCPDEPMYETLVRWRERAGPAASLAVLERCLRDLDLHQLADQISRTAMSQTQIGHESEEGGAVGGQLPGEVQSSEQDLLYSEARKLNLGSRSDHVISLLGVCLDPNFAIVMPYMENGSLAGLLRDVDVPWALRWRMAHEISLGMTFLHCQNPQILHCDLKAENVLLDGDFHVKVEMTSFSNKRGCSLIILPLHSIVIMTENFIYKPFFAIDFLYVTGKRQHGYISNREDVTSVSQLMQTCWSQNPDDRPSFDDCADRLRHVKDRFSREDVRQAISTVEKMQSSSTTKMTDEQQQRVNKYMGQFGELNSELTSARNLQCARQFVILTNSVGIAGVIGTLERFREVFGRYCTCISRV</sequence>
<dbReference type="PRINTS" id="PR00019">
    <property type="entry name" value="LEURICHRPT"/>
</dbReference>
<dbReference type="InterPro" id="IPR008271">
    <property type="entry name" value="Ser/Thr_kinase_AS"/>
</dbReference>
<evidence type="ECO:0000256" key="3">
    <source>
        <dbReference type="ARBA" id="ARBA00023907"/>
    </source>
</evidence>
<keyword evidence="2" id="KW-0677">Repeat</keyword>
<dbReference type="Pfam" id="PF00531">
    <property type="entry name" value="Death"/>
    <property type="match status" value="1"/>
</dbReference>
<dbReference type="InterPro" id="IPR000719">
    <property type="entry name" value="Prot_kinase_dom"/>
</dbReference>
<evidence type="ECO:0000259" key="9">
    <source>
        <dbReference type="PROSITE" id="PS50017"/>
    </source>
</evidence>
<dbReference type="EMBL" id="GG666659">
    <property type="protein sequence ID" value="EEN45369.1"/>
    <property type="molecule type" value="Genomic_DNA"/>
</dbReference>
<protein>
    <recommendedName>
        <fullName evidence="3">Leucine-rich repeat protein SHOC-2</fullName>
    </recommendedName>
    <alternativeName>
        <fullName evidence="6">Protein soc-2 homolog</fullName>
    </alternativeName>
    <alternativeName>
        <fullName evidence="4 5">protein Sur-8 homolog</fullName>
    </alternativeName>
</protein>
<dbReference type="GO" id="GO:0071345">
    <property type="term" value="P:cellular response to cytokine stimulus"/>
    <property type="evidence" value="ECO:0007669"/>
    <property type="project" value="UniProtKB-ARBA"/>
</dbReference>
<dbReference type="Pfam" id="PF13855">
    <property type="entry name" value="LRR_8"/>
    <property type="match status" value="2"/>
</dbReference>
<evidence type="ECO:0000256" key="1">
    <source>
        <dbReference type="ARBA" id="ARBA00022614"/>
    </source>
</evidence>
<dbReference type="PANTHER" id="PTHR48051:SF54">
    <property type="entry name" value="LEUCINE-RICH REPEAT-CONTAINING PROTEIN"/>
    <property type="match status" value="1"/>
</dbReference>
<evidence type="ECO:0000256" key="6">
    <source>
        <dbReference type="ARBA" id="ARBA00032455"/>
    </source>
</evidence>
<evidence type="ECO:0000256" key="5">
    <source>
        <dbReference type="ARBA" id="ARBA00029998"/>
    </source>
</evidence>
<name>C3ZPZ0_BRAFL</name>
<proteinExistence type="predicted"/>
<feature type="compositionally biased region" description="Polar residues" evidence="7">
    <location>
        <begin position="517"/>
        <end position="526"/>
    </location>
</feature>
<feature type="domain" description="Death" evidence="9">
    <location>
        <begin position="556"/>
        <end position="623"/>
    </location>
</feature>
<keyword evidence="1" id="KW-0433">Leucine-rich repeat</keyword>
<dbReference type="FunFam" id="3.80.10.10:FF:001164">
    <property type="entry name" value="GH01279p"/>
    <property type="match status" value="2"/>
</dbReference>
<dbReference type="InterPro" id="IPR001611">
    <property type="entry name" value="Leu-rich_rpt"/>
</dbReference>
<reference evidence="10" key="1">
    <citation type="journal article" date="2008" name="Nature">
        <title>The amphioxus genome and the evolution of the chordate karyotype.</title>
        <authorList>
            <consortium name="US DOE Joint Genome Institute (JGI-PGF)"/>
            <person name="Putnam N.H."/>
            <person name="Butts T."/>
            <person name="Ferrier D.E.K."/>
            <person name="Furlong R.F."/>
            <person name="Hellsten U."/>
            <person name="Kawashima T."/>
            <person name="Robinson-Rechavi M."/>
            <person name="Shoguchi E."/>
            <person name="Terry A."/>
            <person name="Yu J.-K."/>
            <person name="Benito-Gutierrez E.L."/>
            <person name="Dubchak I."/>
            <person name="Garcia-Fernandez J."/>
            <person name="Gibson-Brown J.J."/>
            <person name="Grigoriev I.V."/>
            <person name="Horton A.C."/>
            <person name="de Jong P.J."/>
            <person name="Jurka J."/>
            <person name="Kapitonov V.V."/>
            <person name="Kohara Y."/>
            <person name="Kuroki Y."/>
            <person name="Lindquist E."/>
            <person name="Lucas S."/>
            <person name="Osoegawa K."/>
            <person name="Pennacchio L.A."/>
            <person name="Salamov A.A."/>
            <person name="Satou Y."/>
            <person name="Sauka-Spengler T."/>
            <person name="Schmutz J."/>
            <person name="Shin-I T."/>
            <person name="Toyoda A."/>
            <person name="Bronner-Fraser M."/>
            <person name="Fujiyama A."/>
            <person name="Holland L.Z."/>
            <person name="Holland P.W.H."/>
            <person name="Satoh N."/>
            <person name="Rokhsar D.S."/>
        </authorList>
    </citation>
    <scope>NUCLEOTIDE SEQUENCE [LARGE SCALE GENOMIC DNA]</scope>
    <source>
        <strain evidence="10">S238N-H82</strain>
        <tissue evidence="10">Testes</tissue>
    </source>
</reference>
<dbReference type="CDD" id="cd01670">
    <property type="entry name" value="Death"/>
    <property type="match status" value="1"/>
</dbReference>
<feature type="domain" description="Protein kinase" evidence="8">
    <location>
        <begin position="588"/>
        <end position="899"/>
    </location>
</feature>
<dbReference type="InterPro" id="IPR050216">
    <property type="entry name" value="LRR_domain-containing"/>
</dbReference>
<dbReference type="InterPro" id="IPR032675">
    <property type="entry name" value="LRR_dom_sf"/>
</dbReference>
<organism>
    <name type="scientific">Branchiostoma floridae</name>
    <name type="common">Florida lancelet</name>
    <name type="synonym">Amphioxus</name>
    <dbReference type="NCBI Taxonomy" id="7739"/>
    <lineage>
        <taxon>Eukaryota</taxon>
        <taxon>Metazoa</taxon>
        <taxon>Chordata</taxon>
        <taxon>Cephalochordata</taxon>
        <taxon>Leptocardii</taxon>
        <taxon>Amphioxiformes</taxon>
        <taxon>Branchiostomatidae</taxon>
        <taxon>Branchiostoma</taxon>
    </lineage>
</organism>
<gene>
    <name evidence="10" type="ORF">BRAFLDRAFT_77807</name>
</gene>
<dbReference type="GO" id="GO:0043123">
    <property type="term" value="P:positive regulation of canonical NF-kappaB signal transduction"/>
    <property type="evidence" value="ECO:0007669"/>
    <property type="project" value="UniProtKB-ARBA"/>
</dbReference>
<dbReference type="InterPro" id="IPR055414">
    <property type="entry name" value="LRR_R13L4/SHOC2-like"/>
</dbReference>
<dbReference type="SMART" id="SM00364">
    <property type="entry name" value="LRR_BAC"/>
    <property type="match status" value="15"/>
</dbReference>
<dbReference type="GO" id="GO:0031349">
    <property type="term" value="P:positive regulation of defense response"/>
    <property type="evidence" value="ECO:0007669"/>
    <property type="project" value="UniProtKB-ARBA"/>
</dbReference>
<dbReference type="Pfam" id="PF07714">
    <property type="entry name" value="PK_Tyr_Ser-Thr"/>
    <property type="match status" value="1"/>
</dbReference>
<dbReference type="InterPro" id="IPR000488">
    <property type="entry name" value="Death_dom"/>
</dbReference>
<evidence type="ECO:0000256" key="2">
    <source>
        <dbReference type="ARBA" id="ARBA00022737"/>
    </source>
</evidence>
<dbReference type="GO" id="GO:0007165">
    <property type="term" value="P:signal transduction"/>
    <property type="evidence" value="ECO:0007669"/>
    <property type="project" value="InterPro"/>
</dbReference>
<dbReference type="eggNOG" id="KOG0192">
    <property type="taxonomic scope" value="Eukaryota"/>
</dbReference>
<dbReference type="SMART" id="SM00220">
    <property type="entry name" value="S_TKc"/>
    <property type="match status" value="1"/>
</dbReference>
<dbReference type="AlphaFoldDB" id="C3ZPZ0"/>
<dbReference type="Pfam" id="PF00560">
    <property type="entry name" value="LRR_1"/>
    <property type="match status" value="1"/>
</dbReference>
<dbReference type="SUPFAM" id="SSF52058">
    <property type="entry name" value="L domain-like"/>
    <property type="match status" value="2"/>
</dbReference>
<evidence type="ECO:0000256" key="7">
    <source>
        <dbReference type="SAM" id="MobiDB-lite"/>
    </source>
</evidence>
<dbReference type="GO" id="GO:0004674">
    <property type="term" value="F:protein serine/threonine kinase activity"/>
    <property type="evidence" value="ECO:0007669"/>
    <property type="project" value="UniProtKB-EC"/>
</dbReference>